<protein>
    <submittedName>
        <fullName evidence="9">SusC/RagA family TonB-linked outer membrane protein</fullName>
    </submittedName>
</protein>
<evidence type="ECO:0000256" key="6">
    <source>
        <dbReference type="ARBA" id="ARBA00023237"/>
    </source>
</evidence>
<dbReference type="Pfam" id="PF13620">
    <property type="entry name" value="CarboxypepD_reg"/>
    <property type="match status" value="1"/>
</dbReference>
<sequence>MPKTPISGRSSSNWKSNRDTASSIKTSIWRRFGPIKLYSRTQGLTEALKAILEPNGLDYEIVNKTIVIKSIPKKATSSINNNRTDQSTITGRIVDETGLPVIGATIRLKSDSRKAVQSMSNGNFSLPLSADGQQALVSMLGFEDSEFTAKKTSTGLLIKLKRTERVVDEVIVTGMMERKKESFTGATASFTGEELKMVNNQNIVASLRALDPSFIQIENNSIGSNPNALPTIELRGQTSIATSSLRDEFSSDPNQPLFILDGFESDLRTIMSLDMNIIKSATILKDAASTAIYGSRASNGVVVIETIKPVAGKVRLSYTSDLNLEFPDLSSYNMMNAAEKLEFERLSGRYTAISNNFEQQIALDNIYNIRLQNVLRGVDTYWLDKPIQTAYSQRHSLSARGGEGAVVFDLGGNYRTTKGAMIGSGREDWGANINLNYRTGKLNIANRAFASGYTGNESPYGSFSLWVNTNPYYEFKSADEKYLARTESNSPGAFLSIANPLYNASLSSYNRTKNYTISNNLQLTYSISPALGITAGAQISKSTTNSNTFASPLDTQFDEVTNDLKGKLTYRGAESFSYTANAMLTYAKVFQKLHSLTANLRGEINENNSRSNGYIAVGFPSASNGNPSFAFGYQTGSKPSVATRIARRNSIVASVNYSYDQRYNADFNYNIDGSTSFGSNNLYSPYYSIGLSWNAHKEKFLKNNTWINNLRIRGNIGITGNQSFGNVSQSIFDYDRNVNRFGQGIFLSALGAPDLEWQRTRQTSIGVDGTFFKNKLNIQFNAFDKYTDPLVVAVTLPASTGLSNYPFNAGTLDVKGVETIVNYSPIYRPKDQFVLTFGLTGAITKQRYDNFNDKLNALNEEMQTSQSLVRFKDGYSPRDLWAVRSLGIDPATGQEVFLSKDGQQTFNYNTNDIVVVGSSQPLAEGTLRGTLGYKGFTASVIIRYKLKSDYLNSALYNKVENISINNVENNQDKRALYERWKNPGDIAQFKAIAITGSTPISSRFVQDENTFSGESINLGYEFRGKQWLDKAKLSNLRLSAYMNDIFYTSTVKRERGIDYPFTRSISLSLNATLK</sequence>
<dbReference type="Gene3D" id="2.170.130.10">
    <property type="entry name" value="TonB-dependent receptor, plug domain"/>
    <property type="match status" value="1"/>
</dbReference>
<evidence type="ECO:0000259" key="8">
    <source>
        <dbReference type="Pfam" id="PF07715"/>
    </source>
</evidence>
<keyword evidence="10" id="KW-1185">Reference proteome</keyword>
<dbReference type="AlphaFoldDB" id="A0A420VYQ7"/>
<dbReference type="InterPro" id="IPR023996">
    <property type="entry name" value="TonB-dep_OMP_SusC/RagA"/>
</dbReference>
<dbReference type="GO" id="GO:0009279">
    <property type="term" value="C:cell outer membrane"/>
    <property type="evidence" value="ECO:0007669"/>
    <property type="project" value="UniProtKB-SubCell"/>
</dbReference>
<evidence type="ECO:0000256" key="3">
    <source>
        <dbReference type="ARBA" id="ARBA00022452"/>
    </source>
</evidence>
<dbReference type="Pfam" id="PF07715">
    <property type="entry name" value="Plug"/>
    <property type="match status" value="1"/>
</dbReference>
<dbReference type="SUPFAM" id="SSF56935">
    <property type="entry name" value="Porins"/>
    <property type="match status" value="1"/>
</dbReference>
<comment type="subcellular location">
    <subcellularLocation>
        <location evidence="1 7">Cell outer membrane</location>
        <topology evidence="1 7">Multi-pass membrane protein</topology>
    </subcellularLocation>
</comment>
<dbReference type="EMBL" id="RBWS01000008">
    <property type="protein sequence ID" value="RKO71309.1"/>
    <property type="molecule type" value="Genomic_DNA"/>
</dbReference>
<dbReference type="NCBIfam" id="TIGR04057">
    <property type="entry name" value="SusC_RagA_signa"/>
    <property type="match status" value="1"/>
</dbReference>
<comment type="similarity">
    <text evidence="7">Belongs to the TonB-dependent receptor family.</text>
</comment>
<keyword evidence="6 7" id="KW-0998">Cell outer membrane</keyword>
<name>A0A420VYQ7_9SPHI</name>
<dbReference type="InterPro" id="IPR039426">
    <property type="entry name" value="TonB-dep_rcpt-like"/>
</dbReference>
<dbReference type="PROSITE" id="PS52016">
    <property type="entry name" value="TONB_DEPENDENT_REC_3"/>
    <property type="match status" value="1"/>
</dbReference>
<feature type="domain" description="TonB-dependent receptor plug" evidence="8">
    <location>
        <begin position="180"/>
        <end position="301"/>
    </location>
</feature>
<comment type="caution">
    <text evidence="9">The sequence shown here is derived from an EMBL/GenBank/DDBJ whole genome shotgun (WGS) entry which is preliminary data.</text>
</comment>
<keyword evidence="5 7" id="KW-0472">Membrane</keyword>
<dbReference type="InterPro" id="IPR008969">
    <property type="entry name" value="CarboxyPept-like_regulatory"/>
</dbReference>
<evidence type="ECO:0000256" key="5">
    <source>
        <dbReference type="ARBA" id="ARBA00023136"/>
    </source>
</evidence>
<dbReference type="NCBIfam" id="TIGR04056">
    <property type="entry name" value="OMP_RagA_SusC"/>
    <property type="match status" value="1"/>
</dbReference>
<reference evidence="9 10" key="1">
    <citation type="submission" date="2018-10" db="EMBL/GenBank/DDBJ databases">
        <title>Sphingobacterium sp. M05W1-28.</title>
        <authorList>
            <person name="Cai H."/>
        </authorList>
    </citation>
    <scope>NUCLEOTIDE SEQUENCE [LARGE SCALE GENOMIC DNA]</scope>
    <source>
        <strain evidence="9 10">M05W1-28</strain>
    </source>
</reference>
<keyword evidence="2 7" id="KW-0813">Transport</keyword>
<keyword evidence="4 7" id="KW-0812">Transmembrane</keyword>
<keyword evidence="3 7" id="KW-1134">Transmembrane beta strand</keyword>
<evidence type="ECO:0000313" key="9">
    <source>
        <dbReference type="EMBL" id="RKO71309.1"/>
    </source>
</evidence>
<dbReference type="InterPro" id="IPR012910">
    <property type="entry name" value="Plug_dom"/>
</dbReference>
<dbReference type="InterPro" id="IPR023997">
    <property type="entry name" value="TonB-dep_OMP_SusC/RagA_CS"/>
</dbReference>
<dbReference type="SUPFAM" id="SSF49464">
    <property type="entry name" value="Carboxypeptidase regulatory domain-like"/>
    <property type="match status" value="1"/>
</dbReference>
<proteinExistence type="inferred from homology"/>
<dbReference type="InterPro" id="IPR037066">
    <property type="entry name" value="Plug_dom_sf"/>
</dbReference>
<evidence type="ECO:0000256" key="2">
    <source>
        <dbReference type="ARBA" id="ARBA00022448"/>
    </source>
</evidence>
<evidence type="ECO:0000256" key="7">
    <source>
        <dbReference type="PROSITE-ProRule" id="PRU01360"/>
    </source>
</evidence>
<evidence type="ECO:0000256" key="4">
    <source>
        <dbReference type="ARBA" id="ARBA00022692"/>
    </source>
</evidence>
<dbReference type="OrthoDB" id="1094723at2"/>
<evidence type="ECO:0000313" key="10">
    <source>
        <dbReference type="Proteomes" id="UP000282423"/>
    </source>
</evidence>
<gene>
    <name evidence="9" type="ORF">D7322_11105</name>
</gene>
<accession>A0A420VYQ7</accession>
<dbReference type="Gene3D" id="2.60.40.1120">
    <property type="entry name" value="Carboxypeptidase-like, regulatory domain"/>
    <property type="match status" value="1"/>
</dbReference>
<dbReference type="Proteomes" id="UP000282423">
    <property type="component" value="Unassembled WGS sequence"/>
</dbReference>
<dbReference type="InterPro" id="IPR036942">
    <property type="entry name" value="Beta-barrel_TonB_sf"/>
</dbReference>
<organism evidence="9 10">
    <name type="scientific">Sphingobacterium puteale</name>
    <dbReference type="NCBI Taxonomy" id="2420510"/>
    <lineage>
        <taxon>Bacteria</taxon>
        <taxon>Pseudomonadati</taxon>
        <taxon>Bacteroidota</taxon>
        <taxon>Sphingobacteriia</taxon>
        <taxon>Sphingobacteriales</taxon>
        <taxon>Sphingobacteriaceae</taxon>
        <taxon>Sphingobacterium</taxon>
    </lineage>
</organism>
<dbReference type="Gene3D" id="2.40.170.20">
    <property type="entry name" value="TonB-dependent receptor, beta-barrel domain"/>
    <property type="match status" value="1"/>
</dbReference>
<evidence type="ECO:0000256" key="1">
    <source>
        <dbReference type="ARBA" id="ARBA00004571"/>
    </source>
</evidence>